<comment type="caution">
    <text evidence="1">The sequence shown here is derived from an EMBL/GenBank/DDBJ whole genome shotgun (WGS) entry which is preliminary data.</text>
</comment>
<protein>
    <submittedName>
        <fullName evidence="1">Uncharacterized protein</fullName>
    </submittedName>
</protein>
<name>A0ACC3D037_9PEZI</name>
<dbReference type="Proteomes" id="UP001186974">
    <property type="component" value="Unassembled WGS sequence"/>
</dbReference>
<proteinExistence type="predicted"/>
<reference evidence="1" key="1">
    <citation type="submission" date="2024-09" db="EMBL/GenBank/DDBJ databases">
        <title>Black Yeasts Isolated from many extreme environments.</title>
        <authorList>
            <person name="Coleine C."/>
            <person name="Stajich J.E."/>
            <person name="Selbmann L."/>
        </authorList>
    </citation>
    <scope>NUCLEOTIDE SEQUENCE</scope>
    <source>
        <strain evidence="1">CCFEE 5737</strain>
    </source>
</reference>
<organism evidence="1 2">
    <name type="scientific">Coniosporium uncinatum</name>
    <dbReference type="NCBI Taxonomy" id="93489"/>
    <lineage>
        <taxon>Eukaryota</taxon>
        <taxon>Fungi</taxon>
        <taxon>Dikarya</taxon>
        <taxon>Ascomycota</taxon>
        <taxon>Pezizomycotina</taxon>
        <taxon>Dothideomycetes</taxon>
        <taxon>Dothideomycetes incertae sedis</taxon>
        <taxon>Coniosporium</taxon>
    </lineage>
</organism>
<evidence type="ECO:0000313" key="1">
    <source>
        <dbReference type="EMBL" id="KAK3059867.1"/>
    </source>
</evidence>
<gene>
    <name evidence="1" type="ORF">LTS18_009881</name>
</gene>
<feature type="non-terminal residue" evidence="1">
    <location>
        <position position="315"/>
    </location>
</feature>
<accession>A0ACC3D037</accession>
<evidence type="ECO:0000313" key="2">
    <source>
        <dbReference type="Proteomes" id="UP001186974"/>
    </source>
</evidence>
<sequence>MLSLRTIARSAPRSVSRLDVRPIAAQRSTLLKQPSPLLYAPWRQATSRAAAAAFSTSSRRCEVNDELVAKLDSEIRLEEDQKEYENYRSTIQEYLDNSPYKLHDTPGQEEVVLTRDYNGENIKITFSIADFGSMDSSASASEDDDPALYDEADDNEPSQYSAQSGGATTKGAVNKGTTSGGNAKVQPNRDNARADRPELEEEDDEEGDDRRDASGSGAGFPVRLAIRITRSSSPNSGALAIDAVAQDGEIIIENLYHYATPQLADPKTAEDDYTRRNVYTGPPFGNLDEDLQILMERYLEERGVDTNMALFVPDF</sequence>
<keyword evidence="2" id="KW-1185">Reference proteome</keyword>
<dbReference type="EMBL" id="JAWDJW010009049">
    <property type="protein sequence ID" value="KAK3059867.1"/>
    <property type="molecule type" value="Genomic_DNA"/>
</dbReference>